<evidence type="ECO:0000313" key="14">
    <source>
        <dbReference type="Proteomes" id="UP000663832"/>
    </source>
</evidence>
<dbReference type="InterPro" id="IPR003855">
    <property type="entry name" value="K+_transporter"/>
</dbReference>
<feature type="region of interest" description="Disordered" evidence="9">
    <location>
        <begin position="1"/>
        <end position="45"/>
    </location>
</feature>
<feature type="transmembrane region" description="Helical" evidence="10">
    <location>
        <begin position="340"/>
        <end position="365"/>
    </location>
</feature>
<feature type="transmembrane region" description="Helical" evidence="10">
    <location>
        <begin position="447"/>
        <end position="464"/>
    </location>
</feature>
<feature type="domain" description="K+ potassium transporter C-terminal" evidence="12">
    <location>
        <begin position="614"/>
        <end position="763"/>
    </location>
</feature>
<evidence type="ECO:0000256" key="5">
    <source>
        <dbReference type="ARBA" id="ARBA00022958"/>
    </source>
</evidence>
<dbReference type="InterPro" id="IPR053951">
    <property type="entry name" value="K_trans_N"/>
</dbReference>
<evidence type="ECO:0000259" key="12">
    <source>
        <dbReference type="Pfam" id="PF22776"/>
    </source>
</evidence>
<dbReference type="Proteomes" id="UP000663832">
    <property type="component" value="Unassembled WGS sequence"/>
</dbReference>
<dbReference type="OrthoDB" id="504708at2759"/>
<evidence type="ECO:0000256" key="2">
    <source>
        <dbReference type="ARBA" id="ARBA00022448"/>
    </source>
</evidence>
<keyword evidence="14" id="KW-1185">Reference proteome</keyword>
<evidence type="ECO:0000313" key="13">
    <source>
        <dbReference type="EMBL" id="CAF1053972.1"/>
    </source>
</evidence>
<evidence type="ECO:0000256" key="6">
    <source>
        <dbReference type="ARBA" id="ARBA00022989"/>
    </source>
</evidence>
<evidence type="ECO:0000256" key="3">
    <source>
        <dbReference type="ARBA" id="ARBA00022538"/>
    </source>
</evidence>
<feature type="transmembrane region" description="Helical" evidence="10">
    <location>
        <begin position="100"/>
        <end position="120"/>
    </location>
</feature>
<dbReference type="InterPro" id="IPR053952">
    <property type="entry name" value="K_trans_C"/>
</dbReference>
<evidence type="ECO:0000256" key="8">
    <source>
        <dbReference type="ARBA" id="ARBA00023136"/>
    </source>
</evidence>
<dbReference type="PANTHER" id="PTHR30540">
    <property type="entry name" value="OSMOTIC STRESS POTASSIUM TRANSPORTER"/>
    <property type="match status" value="1"/>
</dbReference>
<evidence type="ECO:0000259" key="11">
    <source>
        <dbReference type="Pfam" id="PF02705"/>
    </source>
</evidence>
<evidence type="ECO:0000256" key="7">
    <source>
        <dbReference type="ARBA" id="ARBA00023065"/>
    </source>
</evidence>
<dbReference type="Pfam" id="PF02705">
    <property type="entry name" value="K_trans"/>
    <property type="match status" value="1"/>
</dbReference>
<comment type="caution">
    <text evidence="13">The sequence shown here is derived from an EMBL/GenBank/DDBJ whole genome shotgun (WGS) entry which is preliminary data.</text>
</comment>
<organism evidence="13 14">
    <name type="scientific">Adineta steineri</name>
    <dbReference type="NCBI Taxonomy" id="433720"/>
    <lineage>
        <taxon>Eukaryota</taxon>
        <taxon>Metazoa</taxon>
        <taxon>Spiralia</taxon>
        <taxon>Gnathifera</taxon>
        <taxon>Rotifera</taxon>
        <taxon>Eurotatoria</taxon>
        <taxon>Bdelloidea</taxon>
        <taxon>Adinetida</taxon>
        <taxon>Adinetidae</taxon>
        <taxon>Adineta</taxon>
    </lineage>
</organism>
<proteinExistence type="predicted"/>
<dbReference type="GO" id="GO:0016020">
    <property type="term" value="C:membrane"/>
    <property type="evidence" value="ECO:0007669"/>
    <property type="project" value="UniProtKB-SubCell"/>
</dbReference>
<dbReference type="AlphaFoldDB" id="A0A814KLA6"/>
<feature type="transmembrane region" description="Helical" evidence="10">
    <location>
        <begin position="222"/>
        <end position="242"/>
    </location>
</feature>
<reference evidence="13" key="1">
    <citation type="submission" date="2021-02" db="EMBL/GenBank/DDBJ databases">
        <authorList>
            <person name="Nowell W R."/>
        </authorList>
    </citation>
    <scope>NUCLEOTIDE SEQUENCE</scope>
</reference>
<name>A0A814KLA6_9BILA</name>
<feature type="transmembrane region" description="Helical" evidence="10">
    <location>
        <begin position="298"/>
        <end position="320"/>
    </location>
</feature>
<evidence type="ECO:0000256" key="1">
    <source>
        <dbReference type="ARBA" id="ARBA00004141"/>
    </source>
</evidence>
<feature type="transmembrane region" description="Helical" evidence="10">
    <location>
        <begin position="476"/>
        <end position="495"/>
    </location>
</feature>
<evidence type="ECO:0000256" key="10">
    <source>
        <dbReference type="SAM" id="Phobius"/>
    </source>
</evidence>
<evidence type="ECO:0000256" key="9">
    <source>
        <dbReference type="SAM" id="MobiDB-lite"/>
    </source>
</evidence>
<keyword evidence="3" id="KW-0633">Potassium transport</keyword>
<keyword evidence="8 10" id="KW-0472">Membrane</keyword>
<accession>A0A814KLA6</accession>
<protein>
    <recommendedName>
        <fullName evidence="15">Potassium transporter</fullName>
    </recommendedName>
</protein>
<feature type="transmembrane region" description="Helical" evidence="10">
    <location>
        <begin position="154"/>
        <end position="172"/>
    </location>
</feature>
<feature type="transmembrane region" description="Helical" evidence="10">
    <location>
        <begin position="192"/>
        <end position="210"/>
    </location>
</feature>
<evidence type="ECO:0008006" key="15">
    <source>
        <dbReference type="Google" id="ProtNLM"/>
    </source>
</evidence>
<dbReference type="PANTHER" id="PTHR30540:SF83">
    <property type="entry name" value="K+ POTASSIUM TRANSPORTER"/>
    <property type="match status" value="1"/>
</dbReference>
<keyword evidence="2" id="KW-0813">Transport</keyword>
<feature type="transmembrane region" description="Helical" evidence="10">
    <location>
        <begin position="386"/>
        <end position="410"/>
    </location>
</feature>
<gene>
    <name evidence="13" type="ORF">QVE165_LOCUS17776</name>
</gene>
<dbReference type="EMBL" id="CAJNOM010000103">
    <property type="protein sequence ID" value="CAF1053972.1"/>
    <property type="molecule type" value="Genomic_DNA"/>
</dbReference>
<feature type="compositionally biased region" description="Basic and acidic residues" evidence="9">
    <location>
        <begin position="1"/>
        <end position="37"/>
    </location>
</feature>
<comment type="subcellular location">
    <subcellularLocation>
        <location evidence="1">Membrane</location>
        <topology evidence="1">Multi-pass membrane protein</topology>
    </subcellularLocation>
</comment>
<dbReference type="Pfam" id="PF22776">
    <property type="entry name" value="K_trans_C"/>
    <property type="match status" value="1"/>
</dbReference>
<keyword evidence="4 10" id="KW-0812">Transmembrane</keyword>
<dbReference type="GO" id="GO:0015079">
    <property type="term" value="F:potassium ion transmembrane transporter activity"/>
    <property type="evidence" value="ECO:0007669"/>
    <property type="project" value="InterPro"/>
</dbReference>
<sequence length="766" mass="85501">METAIDVDKTDGDNNSKEKIEHRTSTIKKLGNEKRISSDSTTSSDDEHALVTDITPCVNLSLFLSLTIRSVGIIFGDIGTSPLYVVNTIFDYQPTEAQCIGAISLIVWNLIVVVSIKYAIFILMADNHGEGGTFALCGLLTDEKIKLSRKVKRGIIIVSLIAASMLLGDGALTPAVSVLSAIEGLTIDVPSLTSWTVPIGVIIIVILFLVQRWGTSKIGITFGPIMFLWFITIFTVGVWRVTMRPAILRAFNPWEAFHYLLKEKTRGFYQIGGVFLSATGLEALYADLGHFGRWPVRSAWLFIVFPAVLFNYLGQGALLIANPTLIDNPFYHSIPKWSHWPMIVLATAATIIASQAIITGSFSLISQAIGMECSVPFKIYHTSKTIIGQIYIPAINYVLMCLTIIIMVGFGKSSKITNAYGVTVCSVMLITTVLYMCVMHFTWKKPWYFILPFGLFLIIDMYTWASNATKIPSGGWVAIVISVVFFTFGFCWYFGQMNLHRFQKVHTQTTSLHTLAIRLGLTSGNTRENSRYSLPDLPMISTANPIDFHDDSDSNSDDEFQAKNKKTLPKVHSRIRLVENIPIRSVSIISSYLHDSNNGHEDNTIPAVVTPFVGCFLSSSTKHTPHVFENYLTRTSSVPQVIIFLHIVHTKTSTVNDNKRLTVKQYGDSIYHITALYGYSENRIKPFDILLLAHNQCRVPIPDDELKLTLFIPNATIKVSTKGWRSWIRRWPLYLYSILKSIYPGAAVNVKLNPENTINIGILAKL</sequence>
<keyword evidence="6 10" id="KW-1133">Transmembrane helix</keyword>
<keyword evidence="7" id="KW-0406">Ion transport</keyword>
<feature type="transmembrane region" description="Helical" evidence="10">
    <location>
        <begin position="416"/>
        <end position="435"/>
    </location>
</feature>
<feature type="domain" description="K+ potassium transporter integral membrane" evidence="11">
    <location>
        <begin position="67"/>
        <end position="509"/>
    </location>
</feature>
<evidence type="ECO:0000256" key="4">
    <source>
        <dbReference type="ARBA" id="ARBA00022692"/>
    </source>
</evidence>
<feature type="transmembrane region" description="Helical" evidence="10">
    <location>
        <begin position="267"/>
        <end position="286"/>
    </location>
</feature>
<keyword evidence="5" id="KW-0630">Potassium</keyword>